<dbReference type="CDD" id="cd00212">
    <property type="entry name" value="PTS_IIB_glc"/>
    <property type="match status" value="1"/>
</dbReference>
<feature type="transmembrane region" description="Helical" evidence="12">
    <location>
        <begin position="329"/>
        <end position="347"/>
    </location>
</feature>
<feature type="domain" description="PTS EIIA type-1" evidence="13">
    <location>
        <begin position="516"/>
        <end position="620"/>
    </location>
</feature>
<evidence type="ECO:0000256" key="8">
    <source>
        <dbReference type="ARBA" id="ARBA00022777"/>
    </source>
</evidence>
<dbReference type="InterPro" id="IPR050558">
    <property type="entry name" value="PTS_Sugar-Specific_Components"/>
</dbReference>
<dbReference type="InterPro" id="IPR001127">
    <property type="entry name" value="PTS_EIIA_1_perm"/>
</dbReference>
<dbReference type="Gene3D" id="2.70.70.10">
    <property type="entry name" value="Glucose Permease (Domain IIA)"/>
    <property type="match status" value="1"/>
</dbReference>
<dbReference type="InterPro" id="IPR013013">
    <property type="entry name" value="PTS_EIIC_1"/>
</dbReference>
<evidence type="ECO:0000256" key="5">
    <source>
        <dbReference type="ARBA" id="ARBA00022679"/>
    </source>
</evidence>
<evidence type="ECO:0000256" key="3">
    <source>
        <dbReference type="ARBA" id="ARBA00022475"/>
    </source>
</evidence>
<dbReference type="SUPFAM" id="SSF51261">
    <property type="entry name" value="Duplicated hybrid motif"/>
    <property type="match status" value="1"/>
</dbReference>
<evidence type="ECO:0000259" key="13">
    <source>
        <dbReference type="PROSITE" id="PS51093"/>
    </source>
</evidence>
<keyword evidence="2" id="KW-0813">Transport</keyword>
<comment type="caution">
    <text evidence="16">The sequence shown here is derived from an EMBL/GenBank/DDBJ whole genome shotgun (WGS) entry which is preliminary data.</text>
</comment>
<keyword evidence="9 12" id="KW-1133">Transmembrane helix</keyword>
<proteinExistence type="predicted"/>
<dbReference type="GO" id="GO:0016740">
    <property type="term" value="F:transferase activity"/>
    <property type="evidence" value="ECO:0007669"/>
    <property type="project" value="UniProtKB-KW"/>
</dbReference>
<evidence type="ECO:0000256" key="10">
    <source>
        <dbReference type="ARBA" id="ARBA00023136"/>
    </source>
</evidence>
<dbReference type="InterPro" id="IPR011055">
    <property type="entry name" value="Dup_hybrid_motif"/>
</dbReference>
<keyword evidence="17" id="KW-1185">Reference proteome</keyword>
<protein>
    <submittedName>
        <fullName evidence="16">Beta-glucoside-specific PTS transporter subunit IIABC</fullName>
        <ecNumber evidence="16">2.7.1.-</ecNumber>
    </submittedName>
</protein>
<keyword evidence="6" id="KW-0598">Phosphotransferase system</keyword>
<dbReference type="PROSITE" id="PS01035">
    <property type="entry name" value="PTS_EIIB_TYPE_1_CYS"/>
    <property type="match status" value="1"/>
</dbReference>
<dbReference type="InterPro" id="IPR036878">
    <property type="entry name" value="Glu_permease_IIB"/>
</dbReference>
<keyword evidence="10 12" id="KW-0472">Membrane</keyword>
<dbReference type="Pfam" id="PF02378">
    <property type="entry name" value="PTS_EIIC"/>
    <property type="match status" value="1"/>
</dbReference>
<dbReference type="PANTHER" id="PTHR30175:SF1">
    <property type="entry name" value="PTS SYSTEM ARBUTIN-, CELLOBIOSE-, AND SALICIN-SPECIFIC EIIBC COMPONENT-RELATED"/>
    <property type="match status" value="1"/>
</dbReference>
<dbReference type="NCBIfam" id="TIGR00830">
    <property type="entry name" value="PTBA"/>
    <property type="match status" value="1"/>
</dbReference>
<gene>
    <name evidence="16" type="ORF">RZO55_25045</name>
</gene>
<feature type="transmembrane region" description="Helical" evidence="12">
    <location>
        <begin position="397"/>
        <end position="421"/>
    </location>
</feature>
<dbReference type="PROSITE" id="PS51103">
    <property type="entry name" value="PTS_EIIC_TYPE_1"/>
    <property type="match status" value="1"/>
</dbReference>
<keyword evidence="8" id="KW-0418">Kinase</keyword>
<keyword evidence="7 12" id="KW-0812">Transmembrane</keyword>
<dbReference type="RefSeq" id="WP_318067005.1">
    <property type="nucleotide sequence ID" value="NZ_JAWONS010000329.1"/>
</dbReference>
<evidence type="ECO:0000256" key="9">
    <source>
        <dbReference type="ARBA" id="ARBA00022989"/>
    </source>
</evidence>
<dbReference type="Pfam" id="PF00367">
    <property type="entry name" value="PTS_EIIB"/>
    <property type="match status" value="1"/>
</dbReference>
<dbReference type="EC" id="2.7.1.-" evidence="16"/>
<evidence type="ECO:0000256" key="4">
    <source>
        <dbReference type="ARBA" id="ARBA00022597"/>
    </source>
</evidence>
<sequence>MDYNKIASDIIENVGGKSNIKGMTHCFTRLRFVLKNSSLADKAVVERLEGVISVVAAGGQFQVVCGNKVKKIFDAAVEILGGEIVGEEASDIDIPEEKQSLLNTVLQKISEIFTPLVPAIAAAGLIKGLLAAAGKMPGFDTTNSTYIIMNTASNIIFFFMPIFLAYTAAKALKCSQVIAMVLGGLLCHPNIDALVQDVAAKSTIFGLPVVKMAFTVGESTKVFAYTESVIPILLGVLVLYCLEKLLKKIVPDILQLILIPGISLIVMVPVMLVVVGPVGIYVGYIVQWLYTALYSFSPILGGIIVGGLWGVCVIFGAHRALLPIGLNDVALTGTNTLMCFAGSANFAQAGAALGVMFKTKSPNLKQVAASSSLSAWLVGVTEPAIYGCNLRLKKPMVCAVIAGAAGGAVMGIGRAVNTGFANNGVLTIMSYWGEGVSLSRFIAYLLGIAVAFFGAAILTYIVGFEDDLPKSASKLIDGNAAPSSETTETFMEVPSADIMIGAPVAGRVIPMNTINDEVFASGVLGKGIGIIPKTGEVVAPADCTVALVYETKHAIGLQLADNVELLIHVGINTVELNGKYFESFVESGQKVTKGTKLVSFDIDKLKENGYDTTVCVIVSNGASYKNVNVISSGNADVNRNVISVEK</sequence>
<evidence type="ECO:0000256" key="7">
    <source>
        <dbReference type="ARBA" id="ARBA00022692"/>
    </source>
</evidence>
<dbReference type="PROSITE" id="PS51098">
    <property type="entry name" value="PTS_EIIB_TYPE_1"/>
    <property type="match status" value="1"/>
</dbReference>
<keyword evidence="3" id="KW-1003">Cell membrane</keyword>
<evidence type="ECO:0000256" key="12">
    <source>
        <dbReference type="SAM" id="Phobius"/>
    </source>
</evidence>
<feature type="transmembrane region" description="Helical" evidence="12">
    <location>
        <begin position="146"/>
        <end position="166"/>
    </location>
</feature>
<dbReference type="InterPro" id="IPR003352">
    <property type="entry name" value="PTS_EIIC"/>
</dbReference>
<dbReference type="NCBIfam" id="TIGR01995">
    <property type="entry name" value="PTS-II-ABC-beta"/>
    <property type="match status" value="1"/>
</dbReference>
<evidence type="ECO:0000256" key="11">
    <source>
        <dbReference type="PROSITE-ProRule" id="PRU00421"/>
    </source>
</evidence>
<dbReference type="InterPro" id="IPR018113">
    <property type="entry name" value="PTrfase_EIIB_Cys"/>
</dbReference>
<evidence type="ECO:0000256" key="6">
    <source>
        <dbReference type="ARBA" id="ARBA00022683"/>
    </source>
</evidence>
<dbReference type="Gene3D" id="3.30.1360.60">
    <property type="entry name" value="Glucose permease domain IIB"/>
    <property type="match status" value="1"/>
</dbReference>
<name>A0ABU4GTG7_9CLOT</name>
<dbReference type="EMBL" id="JAWONS010000329">
    <property type="protein sequence ID" value="MDW2800843.1"/>
    <property type="molecule type" value="Genomic_DNA"/>
</dbReference>
<evidence type="ECO:0000256" key="2">
    <source>
        <dbReference type="ARBA" id="ARBA00022448"/>
    </source>
</evidence>
<dbReference type="InterPro" id="IPR011297">
    <property type="entry name" value="PTS_IIABC_b_glu"/>
</dbReference>
<comment type="subcellular location">
    <subcellularLocation>
        <location evidence="1">Cell membrane</location>
        <topology evidence="1">Multi-pass membrane protein</topology>
    </subcellularLocation>
</comment>
<evidence type="ECO:0000259" key="15">
    <source>
        <dbReference type="PROSITE" id="PS51103"/>
    </source>
</evidence>
<feature type="transmembrane region" description="Helical" evidence="12">
    <location>
        <begin position="254"/>
        <end position="286"/>
    </location>
</feature>
<evidence type="ECO:0000313" key="16">
    <source>
        <dbReference type="EMBL" id="MDW2800843.1"/>
    </source>
</evidence>
<accession>A0ABU4GTG7</accession>
<feature type="transmembrane region" description="Helical" evidence="12">
    <location>
        <begin position="112"/>
        <end position="134"/>
    </location>
</feature>
<feature type="transmembrane region" description="Helical" evidence="12">
    <location>
        <begin position="292"/>
        <end position="317"/>
    </location>
</feature>
<organism evidence="16 17">
    <name type="scientific">Clostridium boliviensis</name>
    <dbReference type="NCBI Taxonomy" id="318465"/>
    <lineage>
        <taxon>Bacteria</taxon>
        <taxon>Bacillati</taxon>
        <taxon>Bacillota</taxon>
        <taxon>Clostridia</taxon>
        <taxon>Eubacteriales</taxon>
        <taxon>Clostridiaceae</taxon>
        <taxon>Clostridium</taxon>
    </lineage>
</organism>
<evidence type="ECO:0000259" key="14">
    <source>
        <dbReference type="PROSITE" id="PS51098"/>
    </source>
</evidence>
<feature type="active site" description="Phosphocysteine intermediate; for EIIB activity" evidence="11">
    <location>
        <position position="26"/>
    </location>
</feature>
<evidence type="ECO:0000256" key="1">
    <source>
        <dbReference type="ARBA" id="ARBA00004651"/>
    </source>
</evidence>
<dbReference type="PROSITE" id="PS51093">
    <property type="entry name" value="PTS_EIIA_TYPE_1"/>
    <property type="match status" value="1"/>
</dbReference>
<keyword evidence="4" id="KW-0762">Sugar transport</keyword>
<dbReference type="InterPro" id="IPR001996">
    <property type="entry name" value="PTS_IIB_1"/>
</dbReference>
<evidence type="ECO:0000313" key="17">
    <source>
        <dbReference type="Proteomes" id="UP001276854"/>
    </source>
</evidence>
<feature type="domain" description="PTS EIIC type-1" evidence="15">
    <location>
        <begin position="107"/>
        <end position="478"/>
    </location>
</feature>
<dbReference type="Pfam" id="PF00358">
    <property type="entry name" value="PTS_EIIA_1"/>
    <property type="match status" value="1"/>
</dbReference>
<feature type="transmembrane region" description="Helical" evidence="12">
    <location>
        <begin position="222"/>
        <end position="242"/>
    </location>
</feature>
<dbReference type="SUPFAM" id="SSF55604">
    <property type="entry name" value="Glucose permease domain IIB"/>
    <property type="match status" value="1"/>
</dbReference>
<feature type="transmembrane region" description="Helical" evidence="12">
    <location>
        <begin position="441"/>
        <end position="464"/>
    </location>
</feature>
<dbReference type="PANTHER" id="PTHR30175">
    <property type="entry name" value="PHOSPHOTRANSFERASE SYSTEM TRANSPORT PROTEIN"/>
    <property type="match status" value="1"/>
</dbReference>
<dbReference type="Proteomes" id="UP001276854">
    <property type="component" value="Unassembled WGS sequence"/>
</dbReference>
<feature type="domain" description="PTS EIIB type-1" evidence="14">
    <location>
        <begin position="4"/>
        <end position="86"/>
    </location>
</feature>
<reference evidence="16 17" key="1">
    <citation type="submission" date="2023-10" db="EMBL/GenBank/DDBJ databases">
        <title>A novel Glycoside Hydrolase 43-Like Enzyme from Clostrdium boliviensis is an Endo-xylanase, and a Candidate for Xylooligosaccharides Production from Different Xylan Substrates.</title>
        <authorList>
            <person name="Alvarez M.T."/>
            <person name="Rocabado-Villegas L.R."/>
            <person name="Salas-Veizaga D.M."/>
            <person name="Linares-Pasten J.A."/>
            <person name="Gudmundsdottir E.E."/>
            <person name="Hreggvidsson G.O."/>
            <person name="Adlercreutz P."/>
            <person name="Nordberg Karlsson E."/>
        </authorList>
    </citation>
    <scope>NUCLEOTIDE SEQUENCE [LARGE SCALE GENOMIC DNA]</scope>
    <source>
        <strain evidence="16 17">E-1</strain>
    </source>
</reference>
<keyword evidence="5 16" id="KW-0808">Transferase</keyword>